<evidence type="ECO:0000313" key="12">
    <source>
        <dbReference type="Proteomes" id="UP001301797"/>
    </source>
</evidence>
<proteinExistence type="inferred from homology"/>
<protein>
    <submittedName>
        <fullName evidence="11">Magnesium transporter MgtE</fullName>
    </submittedName>
</protein>
<keyword evidence="8 9" id="KW-0472">Membrane</keyword>
<keyword evidence="3" id="KW-0813">Transport</keyword>
<dbReference type="SUPFAM" id="SSF161093">
    <property type="entry name" value="MgtE membrane domain-like"/>
    <property type="match status" value="2"/>
</dbReference>
<keyword evidence="5" id="KW-0460">Magnesium</keyword>
<dbReference type="InterPro" id="IPR006667">
    <property type="entry name" value="SLC41_membr_dom"/>
</dbReference>
<keyword evidence="7" id="KW-0406">Ion transport</keyword>
<feature type="transmembrane region" description="Helical" evidence="9">
    <location>
        <begin position="129"/>
        <end position="154"/>
    </location>
</feature>
<dbReference type="GO" id="GO:0016020">
    <property type="term" value="C:membrane"/>
    <property type="evidence" value="ECO:0007669"/>
    <property type="project" value="UniProtKB-SubCell"/>
</dbReference>
<keyword evidence="4 9" id="KW-0812">Transmembrane</keyword>
<feature type="transmembrane region" description="Helical" evidence="9">
    <location>
        <begin position="96"/>
        <end position="117"/>
    </location>
</feature>
<feature type="transmembrane region" description="Helical" evidence="9">
    <location>
        <begin position="375"/>
        <end position="400"/>
    </location>
</feature>
<dbReference type="PANTHER" id="PTHR16228:SF7">
    <property type="entry name" value="SLC41A_MGTE INTEGRAL MEMBRANE DOMAIN-CONTAINING PROTEIN"/>
    <property type="match status" value="1"/>
</dbReference>
<feature type="domain" description="SLC41A/MgtE integral membrane" evidence="10">
    <location>
        <begin position="264"/>
        <end position="395"/>
    </location>
</feature>
<evidence type="ECO:0000256" key="5">
    <source>
        <dbReference type="ARBA" id="ARBA00022842"/>
    </source>
</evidence>
<keyword evidence="6 9" id="KW-1133">Transmembrane helix</keyword>
<evidence type="ECO:0000256" key="1">
    <source>
        <dbReference type="ARBA" id="ARBA00004141"/>
    </source>
</evidence>
<feature type="transmembrane region" description="Helical" evidence="9">
    <location>
        <begin position="254"/>
        <end position="283"/>
    </location>
</feature>
<dbReference type="Pfam" id="PF01769">
    <property type="entry name" value="MgtE"/>
    <property type="match status" value="2"/>
</dbReference>
<feature type="transmembrane region" description="Helical" evidence="9">
    <location>
        <begin position="166"/>
        <end position="189"/>
    </location>
</feature>
<feature type="transmembrane region" description="Helical" evidence="9">
    <location>
        <begin position="228"/>
        <end position="248"/>
    </location>
</feature>
<name>A0AA97FEX7_9EURY</name>
<dbReference type="InterPro" id="IPR036739">
    <property type="entry name" value="SLC41_membr_dom_sf"/>
</dbReference>
<gene>
    <name evidence="11" type="ORF">F1737_04845</name>
</gene>
<evidence type="ECO:0000256" key="4">
    <source>
        <dbReference type="ARBA" id="ARBA00022692"/>
    </source>
</evidence>
<feature type="transmembrane region" description="Helical" evidence="9">
    <location>
        <begin position="12"/>
        <end position="36"/>
    </location>
</feature>
<feature type="transmembrane region" description="Helical" evidence="9">
    <location>
        <begin position="195"/>
        <end position="216"/>
    </location>
</feature>
<dbReference type="EMBL" id="CP043875">
    <property type="protein sequence ID" value="WOF17297.1"/>
    <property type="molecule type" value="Genomic_DNA"/>
</dbReference>
<comment type="subcellular location">
    <subcellularLocation>
        <location evidence="1">Membrane</location>
        <topology evidence="1">Multi-pass membrane protein</topology>
    </subcellularLocation>
</comment>
<feature type="transmembrane region" description="Helical" evidence="9">
    <location>
        <begin position="304"/>
        <end position="325"/>
    </location>
</feature>
<dbReference type="KEGG" id="mefw:F1737_04845"/>
<sequence length="401" mass="42550">MMKFPVVDVHQLHLFLIGLLALLISAFAASVAGIYLGSVGEILAYLPGLMVIVPPSINMRGSISGVLASRLSSSMHLGEFEINFSKDSILGSNTRASLSISIIIAFVLGFFAYLLSSAFGLEGLYISDFIVISVISGIISSIIVMGVTLVITLLSYKKSIDLDMIAAPSVTTSGDLVTLPVLIITAVAILNCPVIIRDVLLILVIMMLIFSIYVSLRSNEEIKSISREIIPLLIPLCLVGTFAGITYATDLEKLVAYSVFLILIPPFTGCCGSIGGILCSRLATGMHTGEIDPKMLPSKDVSEYFISTYIYAIIIMPLLGIIADISASALGMSTPGILSMFLVSTAAGLLVITFVNIVGYATASISFRKGFDPDNFGIPVITSFIDLIGAGVLVAFINLII</sequence>
<comment type="similarity">
    <text evidence="2">Belongs to the SLC41A transporter family.</text>
</comment>
<evidence type="ECO:0000256" key="6">
    <source>
        <dbReference type="ARBA" id="ARBA00022989"/>
    </source>
</evidence>
<dbReference type="Proteomes" id="UP001301797">
    <property type="component" value="Chromosome"/>
</dbReference>
<accession>A0AA97FEX7</accession>
<keyword evidence="12" id="KW-1185">Reference proteome</keyword>
<evidence type="ECO:0000259" key="10">
    <source>
        <dbReference type="Pfam" id="PF01769"/>
    </source>
</evidence>
<evidence type="ECO:0000256" key="8">
    <source>
        <dbReference type="ARBA" id="ARBA00023136"/>
    </source>
</evidence>
<dbReference type="AlphaFoldDB" id="A0AA97FEX7"/>
<evidence type="ECO:0000256" key="2">
    <source>
        <dbReference type="ARBA" id="ARBA00009749"/>
    </source>
</evidence>
<evidence type="ECO:0000313" key="11">
    <source>
        <dbReference type="EMBL" id="WOF17297.1"/>
    </source>
</evidence>
<evidence type="ECO:0000256" key="7">
    <source>
        <dbReference type="ARBA" id="ARBA00023065"/>
    </source>
</evidence>
<reference evidence="11 12" key="1">
    <citation type="submission" date="2019-09" db="EMBL/GenBank/DDBJ databases">
        <title>The complete genome of Methanoplanus sp. FWC-SCC4.</title>
        <authorList>
            <person name="Chen S.-C."/>
            <person name="Zhou Y.-Z."/>
            <person name="Lai M.-C."/>
        </authorList>
    </citation>
    <scope>NUCLEOTIDE SEQUENCE [LARGE SCALE GENOMIC DNA]</scope>
    <source>
        <strain evidence="11 12">FWC-SCC4</strain>
    </source>
</reference>
<dbReference type="PANTHER" id="PTHR16228">
    <property type="entry name" value="DIVALENT CATION TRANSPORTER SOLUTE CARRIER FAMILY 41"/>
    <property type="match status" value="1"/>
</dbReference>
<dbReference type="GO" id="GO:0008324">
    <property type="term" value="F:monoatomic cation transmembrane transporter activity"/>
    <property type="evidence" value="ECO:0007669"/>
    <property type="project" value="InterPro"/>
</dbReference>
<evidence type="ECO:0000256" key="9">
    <source>
        <dbReference type="SAM" id="Phobius"/>
    </source>
</evidence>
<feature type="transmembrane region" description="Helical" evidence="9">
    <location>
        <begin position="337"/>
        <end position="363"/>
    </location>
</feature>
<feature type="domain" description="SLC41A/MgtE integral membrane" evidence="10">
    <location>
        <begin position="53"/>
        <end position="184"/>
    </location>
</feature>
<dbReference type="InterPro" id="IPR045349">
    <property type="entry name" value="SLC41A1-3"/>
</dbReference>
<dbReference type="Gene3D" id="1.10.357.20">
    <property type="entry name" value="SLC41 divalent cation transporters, integral membrane domain"/>
    <property type="match status" value="2"/>
</dbReference>
<organism evidence="11 12">
    <name type="scientific">Methanochimaera problematica</name>
    <dbReference type="NCBI Taxonomy" id="2609417"/>
    <lineage>
        <taxon>Archaea</taxon>
        <taxon>Methanobacteriati</taxon>
        <taxon>Methanobacteriota</taxon>
        <taxon>Stenosarchaea group</taxon>
        <taxon>Methanomicrobia</taxon>
        <taxon>Methanomicrobiales</taxon>
        <taxon>Methanomicrobiaceae</taxon>
        <taxon>Methanochimaera</taxon>
    </lineage>
</organism>
<evidence type="ECO:0000256" key="3">
    <source>
        <dbReference type="ARBA" id="ARBA00022448"/>
    </source>
</evidence>